<feature type="signal peptide" evidence="2">
    <location>
        <begin position="1"/>
        <end position="20"/>
    </location>
</feature>
<gene>
    <name evidence="3" type="ORF">EV702DRAFT_747848</name>
</gene>
<evidence type="ECO:0000313" key="3">
    <source>
        <dbReference type="EMBL" id="KAG1767734.1"/>
    </source>
</evidence>
<dbReference type="AlphaFoldDB" id="A0A9P6ZKL2"/>
<accession>A0A9P6ZKL2</accession>
<proteinExistence type="predicted"/>
<evidence type="ECO:0000313" key="4">
    <source>
        <dbReference type="Proteomes" id="UP000714275"/>
    </source>
</evidence>
<organism evidence="3 4">
    <name type="scientific">Suillus placidus</name>
    <dbReference type="NCBI Taxonomy" id="48579"/>
    <lineage>
        <taxon>Eukaryota</taxon>
        <taxon>Fungi</taxon>
        <taxon>Dikarya</taxon>
        <taxon>Basidiomycota</taxon>
        <taxon>Agaricomycotina</taxon>
        <taxon>Agaricomycetes</taxon>
        <taxon>Agaricomycetidae</taxon>
        <taxon>Boletales</taxon>
        <taxon>Suillineae</taxon>
        <taxon>Suillaceae</taxon>
        <taxon>Suillus</taxon>
    </lineage>
</organism>
<evidence type="ECO:0000256" key="1">
    <source>
        <dbReference type="SAM" id="MobiDB-lite"/>
    </source>
</evidence>
<dbReference type="EMBL" id="JABBWD010000084">
    <property type="protein sequence ID" value="KAG1767734.1"/>
    <property type="molecule type" value="Genomic_DNA"/>
</dbReference>
<feature type="chain" id="PRO_5040254899" evidence="2">
    <location>
        <begin position="21"/>
        <end position="349"/>
    </location>
</feature>
<keyword evidence="4" id="KW-1185">Reference proteome</keyword>
<evidence type="ECO:0000256" key="2">
    <source>
        <dbReference type="SAM" id="SignalP"/>
    </source>
</evidence>
<protein>
    <submittedName>
        <fullName evidence="3">Uncharacterized protein</fullName>
    </submittedName>
</protein>
<sequence length="349" mass="37015">MRPSTICLGVLSTAAILVSSRPTASYLRSFWALLSPSHSPDPSQCIESTGGAVQNESDDVCSEIPPFCTQPFKPSFYKCLVCIDAVSNAEELDQLYVSCYNYTGPERTPFCNLSTSTYAGTSTVVGTSPASESITVNMDTDIFMDMWDERMWLPPSESTTISMSSPPSASESIHFEIEMDIDMWAEWMWPPPSESTTISMSSPPSESITFSMWPDLITMSMYPPASKPTSISMSSPPSESINITLWPPPCESTTISMSSLPSESITISISSLPSESTTISMSSSPSESITTSTTLVLPSSVSPASSGTTSGTTTSSTPPPTTSSAALGLSPGRTGAWLLIAGAIGLIVL</sequence>
<name>A0A9P6ZKL2_9AGAM</name>
<feature type="region of interest" description="Disordered" evidence="1">
    <location>
        <begin position="276"/>
        <end position="328"/>
    </location>
</feature>
<comment type="caution">
    <text evidence="3">The sequence shown here is derived from an EMBL/GenBank/DDBJ whole genome shotgun (WGS) entry which is preliminary data.</text>
</comment>
<keyword evidence="2" id="KW-0732">Signal</keyword>
<dbReference type="OrthoDB" id="10493053at2759"/>
<dbReference type="Proteomes" id="UP000714275">
    <property type="component" value="Unassembled WGS sequence"/>
</dbReference>
<reference evidence="3" key="1">
    <citation type="journal article" date="2020" name="New Phytol.">
        <title>Comparative genomics reveals dynamic genome evolution in host specialist ectomycorrhizal fungi.</title>
        <authorList>
            <person name="Lofgren L.A."/>
            <person name="Nguyen N.H."/>
            <person name="Vilgalys R."/>
            <person name="Ruytinx J."/>
            <person name="Liao H.L."/>
            <person name="Branco S."/>
            <person name="Kuo A."/>
            <person name="LaButti K."/>
            <person name="Lipzen A."/>
            <person name="Andreopoulos W."/>
            <person name="Pangilinan J."/>
            <person name="Riley R."/>
            <person name="Hundley H."/>
            <person name="Na H."/>
            <person name="Barry K."/>
            <person name="Grigoriev I.V."/>
            <person name="Stajich J.E."/>
            <person name="Kennedy P.G."/>
        </authorList>
    </citation>
    <scope>NUCLEOTIDE SEQUENCE</scope>
    <source>
        <strain evidence="3">DOB743</strain>
    </source>
</reference>